<dbReference type="GO" id="GO:0003700">
    <property type="term" value="F:DNA-binding transcription factor activity"/>
    <property type="evidence" value="ECO:0007669"/>
    <property type="project" value="TreeGrafter"/>
</dbReference>
<evidence type="ECO:0000259" key="4">
    <source>
        <dbReference type="PROSITE" id="PS50932"/>
    </source>
</evidence>
<dbReference type="Pfam" id="PF13377">
    <property type="entry name" value="Peripla_BP_3"/>
    <property type="match status" value="1"/>
</dbReference>
<dbReference type="GO" id="GO:0000976">
    <property type="term" value="F:transcription cis-regulatory region binding"/>
    <property type="evidence" value="ECO:0007669"/>
    <property type="project" value="TreeGrafter"/>
</dbReference>
<dbReference type="Pfam" id="PF00356">
    <property type="entry name" value="LacI"/>
    <property type="match status" value="1"/>
</dbReference>
<accession>A0A6J4UK18</accession>
<dbReference type="SUPFAM" id="SSF47413">
    <property type="entry name" value="lambda repressor-like DNA-binding domains"/>
    <property type="match status" value="1"/>
</dbReference>
<dbReference type="InterPro" id="IPR028082">
    <property type="entry name" value="Peripla_BP_I"/>
</dbReference>
<keyword evidence="1" id="KW-0805">Transcription regulation</keyword>
<dbReference type="EMBL" id="CADCWP010000001">
    <property type="protein sequence ID" value="CAA9551700.1"/>
    <property type="molecule type" value="Genomic_DNA"/>
</dbReference>
<reference evidence="5" key="1">
    <citation type="submission" date="2020-02" db="EMBL/GenBank/DDBJ databases">
        <authorList>
            <person name="Meier V. D."/>
        </authorList>
    </citation>
    <scope>NUCLEOTIDE SEQUENCE</scope>
    <source>
        <strain evidence="5">AVDCRST_MAG86</strain>
    </source>
</reference>
<dbReference type="PROSITE" id="PS50932">
    <property type="entry name" value="HTH_LACI_2"/>
    <property type="match status" value="1"/>
</dbReference>
<dbReference type="PANTHER" id="PTHR30146:SF109">
    <property type="entry name" value="HTH-TYPE TRANSCRIPTIONAL REGULATOR GALS"/>
    <property type="match status" value="1"/>
</dbReference>
<sequence>MADVARAAGVSKQTVSRVLNGTGSTSAATTAHIERLIRDLGYRPSGVARSLATNSSLTLGLIVPALDNPYYAEVAQGAELAAWEGGYNLLLSNVFHDSLREEAALRSLQDRGADGVILDTPRLPDARLFALLDAFKAAVVTGRTVPPEVAGSIVVDDAAGITLALRRLAAAGRRRIAFLAAPERFASSRVRREAFVRAETERGTFSPERVLSAEASPEASYQRIRHSGAGGEFDALLCFNDVMAAGALRALHDAGVGVPDEVAVVGHDDIPMAAWLHPPLSTLHISKQALGVSAVRLLLERLGGHIRPLQTVLTPDLTVRGSTGTLPE</sequence>
<protein>
    <submittedName>
        <fullName evidence="5">Ribose operon repressor</fullName>
    </submittedName>
</protein>
<dbReference type="CDD" id="cd06267">
    <property type="entry name" value="PBP1_LacI_sugar_binding-like"/>
    <property type="match status" value="1"/>
</dbReference>
<dbReference type="Gene3D" id="3.40.50.2300">
    <property type="match status" value="2"/>
</dbReference>
<evidence type="ECO:0000313" key="5">
    <source>
        <dbReference type="EMBL" id="CAA9551700.1"/>
    </source>
</evidence>
<dbReference type="SMART" id="SM00354">
    <property type="entry name" value="HTH_LACI"/>
    <property type="match status" value="1"/>
</dbReference>
<dbReference type="CDD" id="cd01392">
    <property type="entry name" value="HTH_LacI"/>
    <property type="match status" value="1"/>
</dbReference>
<dbReference type="PROSITE" id="PS00356">
    <property type="entry name" value="HTH_LACI_1"/>
    <property type="match status" value="1"/>
</dbReference>
<dbReference type="Gene3D" id="1.10.260.40">
    <property type="entry name" value="lambda repressor-like DNA-binding domains"/>
    <property type="match status" value="1"/>
</dbReference>
<dbReference type="InterPro" id="IPR010982">
    <property type="entry name" value="Lambda_DNA-bd_dom_sf"/>
</dbReference>
<evidence type="ECO:0000256" key="2">
    <source>
        <dbReference type="ARBA" id="ARBA00023125"/>
    </source>
</evidence>
<evidence type="ECO:0000256" key="3">
    <source>
        <dbReference type="ARBA" id="ARBA00023163"/>
    </source>
</evidence>
<keyword evidence="2" id="KW-0238">DNA-binding</keyword>
<proteinExistence type="predicted"/>
<dbReference type="PANTHER" id="PTHR30146">
    <property type="entry name" value="LACI-RELATED TRANSCRIPTIONAL REPRESSOR"/>
    <property type="match status" value="1"/>
</dbReference>
<gene>
    <name evidence="5" type="ORF">AVDCRST_MAG86-1482</name>
</gene>
<dbReference type="InterPro" id="IPR046335">
    <property type="entry name" value="LacI/GalR-like_sensor"/>
</dbReference>
<feature type="domain" description="HTH lacI-type" evidence="4">
    <location>
        <begin position="1"/>
        <end position="53"/>
    </location>
</feature>
<name>A0A6J4UK18_9DEIN</name>
<keyword evidence="3" id="KW-0804">Transcription</keyword>
<dbReference type="AlphaFoldDB" id="A0A6J4UK18"/>
<organism evidence="5">
    <name type="scientific">uncultured Truepera sp</name>
    <dbReference type="NCBI Taxonomy" id="543023"/>
    <lineage>
        <taxon>Bacteria</taxon>
        <taxon>Thermotogati</taxon>
        <taxon>Deinococcota</taxon>
        <taxon>Deinococci</taxon>
        <taxon>Trueperales</taxon>
        <taxon>Trueperaceae</taxon>
        <taxon>Truepera</taxon>
        <taxon>environmental samples</taxon>
    </lineage>
</organism>
<dbReference type="SUPFAM" id="SSF53822">
    <property type="entry name" value="Periplasmic binding protein-like I"/>
    <property type="match status" value="1"/>
</dbReference>
<evidence type="ECO:0000256" key="1">
    <source>
        <dbReference type="ARBA" id="ARBA00023015"/>
    </source>
</evidence>
<dbReference type="InterPro" id="IPR000843">
    <property type="entry name" value="HTH_LacI"/>
</dbReference>